<dbReference type="AlphaFoldDB" id="A0A841RC56"/>
<gene>
    <name evidence="2" type="ORF">HNR50_002946</name>
</gene>
<reference evidence="2 3" key="1">
    <citation type="submission" date="2020-08" db="EMBL/GenBank/DDBJ databases">
        <title>Genomic Encyclopedia of Type Strains, Phase IV (KMG-IV): sequencing the most valuable type-strain genomes for metagenomic binning, comparative biology and taxonomic classification.</title>
        <authorList>
            <person name="Goeker M."/>
        </authorList>
    </citation>
    <scope>NUCLEOTIDE SEQUENCE [LARGE SCALE GENOMIC DNA]</scope>
    <source>
        <strain evidence="2 3">DSM 2461</strain>
    </source>
</reference>
<keyword evidence="2" id="KW-0808">Transferase</keyword>
<organism evidence="2 3">
    <name type="scientific">Spirochaeta isovalerica</name>
    <dbReference type="NCBI Taxonomy" id="150"/>
    <lineage>
        <taxon>Bacteria</taxon>
        <taxon>Pseudomonadati</taxon>
        <taxon>Spirochaetota</taxon>
        <taxon>Spirochaetia</taxon>
        <taxon>Spirochaetales</taxon>
        <taxon>Spirochaetaceae</taxon>
        <taxon>Spirochaeta</taxon>
    </lineage>
</organism>
<accession>A0A841RC56</accession>
<name>A0A841RC56_9SPIO</name>
<evidence type="ECO:0000313" key="2">
    <source>
        <dbReference type="EMBL" id="MBB6481266.1"/>
    </source>
</evidence>
<dbReference type="PANTHER" id="PTHR43792">
    <property type="entry name" value="GNAT FAMILY, PUTATIVE (AFU_ORTHOLOGUE AFUA_3G00765)-RELATED-RELATED"/>
    <property type="match status" value="1"/>
</dbReference>
<dbReference type="Pfam" id="PF13302">
    <property type="entry name" value="Acetyltransf_3"/>
    <property type="match status" value="1"/>
</dbReference>
<dbReference type="InterPro" id="IPR000182">
    <property type="entry name" value="GNAT_dom"/>
</dbReference>
<dbReference type="EMBL" id="JACHGJ010000006">
    <property type="protein sequence ID" value="MBB6481266.1"/>
    <property type="molecule type" value="Genomic_DNA"/>
</dbReference>
<dbReference type="GO" id="GO:0016747">
    <property type="term" value="F:acyltransferase activity, transferring groups other than amino-acyl groups"/>
    <property type="evidence" value="ECO:0007669"/>
    <property type="project" value="InterPro"/>
</dbReference>
<keyword evidence="3" id="KW-1185">Reference proteome</keyword>
<evidence type="ECO:0000259" key="1">
    <source>
        <dbReference type="PROSITE" id="PS51186"/>
    </source>
</evidence>
<sequence>MKKLITPNLEIRNHIPSDWKDLHEYLSLPEIYKFEPGGPISVSESRALIKKRCNGDDFLAVKLRESGKMIGHLYFHRIEPERFLTWELGFIFNPDYQNHGYCTEASAALVRYAFEALDAHKITAYCNPENTSSWKVLEKIGMIREGHFKKKGFFRTDPNGNPLWHDAYAYGMLKNS</sequence>
<dbReference type="RefSeq" id="WP_184747520.1">
    <property type="nucleotide sequence ID" value="NZ_JACHGJ010000006.1"/>
</dbReference>
<feature type="domain" description="N-acetyltransferase" evidence="1">
    <location>
        <begin position="9"/>
        <end position="176"/>
    </location>
</feature>
<dbReference type="InterPro" id="IPR016181">
    <property type="entry name" value="Acyl_CoA_acyltransferase"/>
</dbReference>
<dbReference type="SUPFAM" id="SSF55729">
    <property type="entry name" value="Acyl-CoA N-acyltransferases (Nat)"/>
    <property type="match status" value="1"/>
</dbReference>
<evidence type="ECO:0000313" key="3">
    <source>
        <dbReference type="Proteomes" id="UP000587760"/>
    </source>
</evidence>
<dbReference type="PROSITE" id="PS51186">
    <property type="entry name" value="GNAT"/>
    <property type="match status" value="1"/>
</dbReference>
<dbReference type="PANTHER" id="PTHR43792:SF1">
    <property type="entry name" value="N-ACETYLTRANSFERASE DOMAIN-CONTAINING PROTEIN"/>
    <property type="match status" value="1"/>
</dbReference>
<proteinExistence type="predicted"/>
<comment type="caution">
    <text evidence="2">The sequence shown here is derived from an EMBL/GenBank/DDBJ whole genome shotgun (WGS) entry which is preliminary data.</text>
</comment>
<dbReference type="Gene3D" id="3.40.630.30">
    <property type="match status" value="1"/>
</dbReference>
<dbReference type="Proteomes" id="UP000587760">
    <property type="component" value="Unassembled WGS sequence"/>
</dbReference>
<protein>
    <submittedName>
        <fullName evidence="2">RimJ/RimL family protein N-acetyltransferase</fullName>
    </submittedName>
</protein>
<dbReference type="CDD" id="cd04301">
    <property type="entry name" value="NAT_SF"/>
    <property type="match status" value="1"/>
</dbReference>
<dbReference type="InterPro" id="IPR051531">
    <property type="entry name" value="N-acetyltransferase"/>
</dbReference>